<dbReference type="SMART" id="SM00728">
    <property type="entry name" value="ChW"/>
    <property type="match status" value="6"/>
</dbReference>
<evidence type="ECO:0000259" key="8">
    <source>
        <dbReference type="Pfam" id="PF00082"/>
    </source>
</evidence>
<feature type="region of interest" description="Disordered" evidence="7">
    <location>
        <begin position="45"/>
        <end position="120"/>
    </location>
</feature>
<dbReference type="Proteomes" id="UP000265643">
    <property type="component" value="Unassembled WGS sequence"/>
</dbReference>
<dbReference type="PROSITE" id="PS51892">
    <property type="entry name" value="SUBTILASE"/>
    <property type="match status" value="1"/>
</dbReference>
<dbReference type="PROSITE" id="PS00137">
    <property type="entry name" value="SUBTILASE_HIS"/>
    <property type="match status" value="1"/>
</dbReference>
<keyword evidence="3 6" id="KW-0378">Hydrolase</keyword>
<feature type="active site" description="Charge relay system" evidence="5 6">
    <location>
        <position position="307"/>
    </location>
</feature>
<dbReference type="Pfam" id="PF07538">
    <property type="entry name" value="ChW"/>
    <property type="match status" value="6"/>
</dbReference>
<evidence type="ECO:0000256" key="6">
    <source>
        <dbReference type="PROSITE-ProRule" id="PRU01240"/>
    </source>
</evidence>
<keyword evidence="4 6" id="KW-0720">Serine protease</keyword>
<dbReference type="GO" id="GO:0004252">
    <property type="term" value="F:serine-type endopeptidase activity"/>
    <property type="evidence" value="ECO:0007669"/>
    <property type="project" value="UniProtKB-UniRule"/>
</dbReference>
<dbReference type="InterPro" id="IPR022398">
    <property type="entry name" value="Peptidase_S8_His-AS"/>
</dbReference>
<reference evidence="11" key="1">
    <citation type="submission" date="2018-09" db="EMBL/GenBank/DDBJ databases">
        <title>Draft Genome Sequence of Mediterraneibacter sp. KCTC 15684.</title>
        <authorList>
            <person name="Kim J.S."/>
            <person name="Han K.I."/>
            <person name="Suh M.K."/>
            <person name="Lee K.C."/>
            <person name="Eom M.K."/>
            <person name="Lee J.H."/>
            <person name="Park S.H."/>
            <person name="Kang S.W."/>
            <person name="Park J.E."/>
            <person name="Oh B.S."/>
            <person name="Yu S.Y."/>
            <person name="Choi S.H."/>
            <person name="Lee D.H."/>
            <person name="Yoon H."/>
            <person name="Kim B."/>
            <person name="Yang S.J."/>
            <person name="Lee J.S."/>
        </authorList>
    </citation>
    <scope>NUCLEOTIDE SEQUENCE [LARGE SCALE GENOMIC DNA]</scope>
    <source>
        <strain evidence="11">KCTC 15684</strain>
    </source>
</reference>
<dbReference type="Pfam" id="PF22148">
    <property type="entry name" value="Fervidolysin_NPro-like"/>
    <property type="match status" value="1"/>
</dbReference>
<dbReference type="GO" id="GO:0006508">
    <property type="term" value="P:proteolysis"/>
    <property type="evidence" value="ECO:0007669"/>
    <property type="project" value="UniProtKB-KW"/>
</dbReference>
<dbReference type="PANTHER" id="PTHR43806">
    <property type="entry name" value="PEPTIDASE S8"/>
    <property type="match status" value="1"/>
</dbReference>
<proteinExistence type="inferred from homology"/>
<comment type="similarity">
    <text evidence="1 6">Belongs to the peptidase S8 family.</text>
</comment>
<accession>A0A391PL51</accession>
<dbReference type="InterPro" id="IPR015500">
    <property type="entry name" value="Peptidase_S8_subtilisin-rel"/>
</dbReference>
<dbReference type="InterPro" id="IPR000209">
    <property type="entry name" value="Peptidase_S8/S53_dom"/>
</dbReference>
<comment type="caution">
    <text evidence="10">The sequence shown here is derived from an EMBL/GenBank/DDBJ whole genome shotgun (WGS) entry which is preliminary data.</text>
</comment>
<feature type="active site" description="Charge relay system" evidence="5 6">
    <location>
        <position position="481"/>
    </location>
</feature>
<keyword evidence="2 6" id="KW-0645">Protease</keyword>
<protein>
    <submittedName>
        <fullName evidence="10">Uncharacterized protein</fullName>
    </submittedName>
</protein>
<dbReference type="Gene3D" id="3.40.50.200">
    <property type="entry name" value="Peptidase S8/S53 domain"/>
    <property type="match status" value="1"/>
</dbReference>
<evidence type="ECO:0000256" key="3">
    <source>
        <dbReference type="ARBA" id="ARBA00022801"/>
    </source>
</evidence>
<keyword evidence="11" id="KW-1185">Reference proteome</keyword>
<organism evidence="10 11">
    <name type="scientific">Mediterraneibacter butyricigenes</name>
    <dbReference type="NCBI Taxonomy" id="2316025"/>
    <lineage>
        <taxon>Bacteria</taxon>
        <taxon>Bacillati</taxon>
        <taxon>Bacillota</taxon>
        <taxon>Clostridia</taxon>
        <taxon>Lachnospirales</taxon>
        <taxon>Lachnospiraceae</taxon>
        <taxon>Mediterraneibacter</taxon>
    </lineage>
</organism>
<dbReference type="SUPFAM" id="SSF52743">
    <property type="entry name" value="Subtilisin-like"/>
    <property type="match status" value="1"/>
</dbReference>
<feature type="compositionally biased region" description="Polar residues" evidence="7">
    <location>
        <begin position="89"/>
        <end position="100"/>
    </location>
</feature>
<evidence type="ECO:0000256" key="5">
    <source>
        <dbReference type="PIRSR" id="PIRSR615500-1"/>
    </source>
</evidence>
<dbReference type="InterPro" id="IPR054399">
    <property type="entry name" value="Fervidolysin-like_N_prodom"/>
</dbReference>
<name>A0A391PL51_9FIRM</name>
<dbReference type="Pfam" id="PF00082">
    <property type="entry name" value="Peptidase_S8"/>
    <property type="match status" value="1"/>
</dbReference>
<dbReference type="InterPro" id="IPR006637">
    <property type="entry name" value="ChW"/>
</dbReference>
<dbReference type="InterPro" id="IPR023828">
    <property type="entry name" value="Peptidase_S8_Ser-AS"/>
</dbReference>
<evidence type="ECO:0000259" key="9">
    <source>
        <dbReference type="Pfam" id="PF22148"/>
    </source>
</evidence>
<dbReference type="InterPro" id="IPR050131">
    <property type="entry name" value="Peptidase_S8_subtilisin-like"/>
</dbReference>
<dbReference type="PANTHER" id="PTHR43806:SF11">
    <property type="entry name" value="CEREVISIN-RELATED"/>
    <property type="match status" value="1"/>
</dbReference>
<sequence>MSRRSDKGEKDRMIRKGRIKRYLALLIAGSMVLSTGMVASAEENPGVNIQTGTGQTQNTETEVRTETEQTEEERPQSTEDKTQEDQAQKENGQSGDVQTVHSEEVQAAAEERATPAEELGYVPGEILVSYSTDVSEDEVAQTAEEKDGELIETVDDSGDQNLALVTISDETTVETAVAEYTADPAIAYAEPNYLMESYEESGDVATATQETTDDIKSQAEDTGKQWYLDYVKAKDAWKELENVTGEKVKVAVIDTGADINHEDLKQIIDRKLSVELVREEGDTYHTEALRGDGYKNGTGEQNAKSTHGTHVAGIIAAQSGNQLGIQGTGSGGETAKANQIINLVVIDAFSKVNEKTEDSATVGDVVKALSYARETGCKIVNLSLGTQAQSQALEQAVTETYESGVTIVCAAGNDGGTTATYPSDYDTTISVINIDASGAKSDRSNYGSAKDLSAPGTDIYSTYSVNVSGNETSYGYLSGTSMASPIVAAGAAMMLYANPNLTPTQIKSILCSTAVDLGAEGKDDLTGYGCVDLAAAVQVGSGQKTDLSQAEISGLADYSYTGKEITPDPTVRLSGKRLISGTDYTISYSENKKPGTATVTITGTGAYTGQATATFQIQDSAKLKYRVHAQTYGWMNWVTGGKSAGTTGESKRLESIRLQIENTGYSGEIQYCTQVQTYGWLDWVKNGAESGTTGQSKRLEAIRIKLTGELAEHYDIYYRVHAQTYGWLDWAKNGEIAGTEWYSKRLEAIEVRLVEKGGTAPGNTTNVYKHPGVRYQTHVQTYGWQGNKFDGDLSGTTGLAKRLEGIKISLPGQDYTGEITYQTHVQTYGWQDWVKNGALAGTTGESKRLEGIRIKLTGEMAEHYDIYYRVHSQTYGWLGWAKNGEEAGTEGLSKRLEAIQIRLVEKGGKAPGSTANAFRTK</sequence>
<feature type="domain" description="Fervidolysin-like N-terminal prodomain" evidence="9">
    <location>
        <begin position="109"/>
        <end position="192"/>
    </location>
</feature>
<dbReference type="EMBL" id="BHGK01000001">
    <property type="protein sequence ID" value="GCA67662.1"/>
    <property type="molecule type" value="Genomic_DNA"/>
</dbReference>
<feature type="compositionally biased region" description="Low complexity" evidence="7">
    <location>
        <begin position="46"/>
        <end position="60"/>
    </location>
</feature>
<evidence type="ECO:0000256" key="7">
    <source>
        <dbReference type="SAM" id="MobiDB-lite"/>
    </source>
</evidence>
<dbReference type="PRINTS" id="PR00723">
    <property type="entry name" value="SUBTILISIN"/>
</dbReference>
<feature type="compositionally biased region" description="Basic and acidic residues" evidence="7">
    <location>
        <begin position="61"/>
        <end position="88"/>
    </location>
</feature>
<feature type="active site" description="Charge relay system" evidence="5 6">
    <location>
        <position position="254"/>
    </location>
</feature>
<evidence type="ECO:0000256" key="2">
    <source>
        <dbReference type="ARBA" id="ARBA00022670"/>
    </source>
</evidence>
<dbReference type="AlphaFoldDB" id="A0A391PL51"/>
<feature type="domain" description="Peptidase S8/S53" evidence="8">
    <location>
        <begin position="245"/>
        <end position="529"/>
    </location>
</feature>
<dbReference type="InterPro" id="IPR036852">
    <property type="entry name" value="Peptidase_S8/S53_dom_sf"/>
</dbReference>
<gene>
    <name evidence="10" type="ORF">KGMB01110_20980</name>
</gene>
<dbReference type="PROSITE" id="PS00138">
    <property type="entry name" value="SUBTILASE_SER"/>
    <property type="match status" value="1"/>
</dbReference>
<evidence type="ECO:0000313" key="11">
    <source>
        <dbReference type="Proteomes" id="UP000265643"/>
    </source>
</evidence>
<evidence type="ECO:0000256" key="4">
    <source>
        <dbReference type="ARBA" id="ARBA00022825"/>
    </source>
</evidence>
<evidence type="ECO:0000313" key="10">
    <source>
        <dbReference type="EMBL" id="GCA67662.1"/>
    </source>
</evidence>
<evidence type="ECO:0000256" key="1">
    <source>
        <dbReference type="ARBA" id="ARBA00011073"/>
    </source>
</evidence>
<feature type="compositionally biased region" description="Basic and acidic residues" evidence="7">
    <location>
        <begin position="101"/>
        <end position="115"/>
    </location>
</feature>